<reference evidence="3" key="1">
    <citation type="submission" date="2016-10" db="EMBL/GenBank/DDBJ databases">
        <authorList>
            <person name="Varghese N."/>
            <person name="Submissions S."/>
        </authorList>
    </citation>
    <scope>NUCLEOTIDE SEQUENCE [LARGE SCALE GENOMIC DNA]</scope>
    <source>
        <strain evidence="3">Nm44</strain>
    </source>
</reference>
<protein>
    <recommendedName>
        <fullName evidence="4">Tetratricopeptide repeat-containing protein</fullName>
    </recommendedName>
</protein>
<accession>A0A1I4PQI5</accession>
<dbReference type="RefSeq" id="WP_074905385.1">
    <property type="nucleotide sequence ID" value="NZ_FOUB01000022.1"/>
</dbReference>
<proteinExistence type="predicted"/>
<dbReference type="EMBL" id="FOUB01000022">
    <property type="protein sequence ID" value="SFM30082.1"/>
    <property type="molecule type" value="Genomic_DNA"/>
</dbReference>
<dbReference type="Proteomes" id="UP000183287">
    <property type="component" value="Unassembled WGS sequence"/>
</dbReference>
<dbReference type="SUPFAM" id="SSF48452">
    <property type="entry name" value="TPR-like"/>
    <property type="match status" value="2"/>
</dbReference>
<dbReference type="AlphaFoldDB" id="A0A1I4PQI5"/>
<sequence>MTPIQAFVGHSFTEDDKIVVDKFLKFLDQISELNPNFTWAHAESAEPRVIDAKVLSLLDSKNLFIAICTKKERVIAASALKKRSILFNFSRLITKEEDFVWKTSDWIIQEIGLAIGRGLNVILLIEQGLRAPGSLQGNLERIEFEREAPEKAFGKLLEMISALSPKATKAILVESESQSSRPEERNAEQVPEGDNWATSKPEWKRQDYEIAFMYSVVTGDAEKAQSISDQYLATELGAQGQNPTTWNAFKIYIDLVFGKGGSLSCLTKLANENPGVWEISDYLARVYLQYEEYGNAALTLERAAGVAGDIHKQLELFGEAACAHQRNNDTHASIALLAQMRTKCADSIECEADVLQAMRKLAEITKDDEVIIGTMERQLEINPADTDTRFALAYKYSEQGNDALAAMHYTRISYPERIAVTWNNLGVAFDRMNLQAKSVIAYRKAEKMGETLAMSNLANKLIGSGFLPEAQEICNKAIMLKDAHKNVGSTLSRIKEIPEEEDKIEAEAFEKARQISEFYKEFGRAVAMPTPEALATHWKGPDCVLNVTLEGTVFTATGTYERSSGGGLLDLTIFAGTDSNTKFTKERYRIEYKGTVRGQAIIANVVRELDSKQTNAPSLLRILDDHVTVLLLLREDGGEILAFEKSKAGAPRFYSFKPC</sequence>
<keyword evidence="3" id="KW-1185">Reference proteome</keyword>
<feature type="region of interest" description="Disordered" evidence="1">
    <location>
        <begin position="174"/>
        <end position="199"/>
    </location>
</feature>
<evidence type="ECO:0000313" key="2">
    <source>
        <dbReference type="EMBL" id="SFM30082.1"/>
    </source>
</evidence>
<dbReference type="InterPro" id="IPR011990">
    <property type="entry name" value="TPR-like_helical_dom_sf"/>
</dbReference>
<name>A0A1I4PQI5_9PROT</name>
<dbReference type="Gene3D" id="1.25.40.10">
    <property type="entry name" value="Tetratricopeptide repeat domain"/>
    <property type="match status" value="2"/>
</dbReference>
<gene>
    <name evidence="2" type="ORF">SAMN05421863_102230</name>
</gene>
<evidence type="ECO:0000256" key="1">
    <source>
        <dbReference type="SAM" id="MobiDB-lite"/>
    </source>
</evidence>
<dbReference type="OrthoDB" id="5497289at2"/>
<organism evidence="2 3">
    <name type="scientific">Nitrosomonas communis</name>
    <dbReference type="NCBI Taxonomy" id="44574"/>
    <lineage>
        <taxon>Bacteria</taxon>
        <taxon>Pseudomonadati</taxon>
        <taxon>Pseudomonadota</taxon>
        <taxon>Betaproteobacteria</taxon>
        <taxon>Nitrosomonadales</taxon>
        <taxon>Nitrosomonadaceae</taxon>
        <taxon>Nitrosomonas</taxon>
    </lineage>
</organism>
<evidence type="ECO:0000313" key="3">
    <source>
        <dbReference type="Proteomes" id="UP000183287"/>
    </source>
</evidence>
<evidence type="ECO:0008006" key="4">
    <source>
        <dbReference type="Google" id="ProtNLM"/>
    </source>
</evidence>